<dbReference type="Proteomes" id="UP000235371">
    <property type="component" value="Unassembled WGS sequence"/>
</dbReference>
<dbReference type="InParanoid" id="A0A2J6TI75"/>
<dbReference type="CDD" id="cd00303">
    <property type="entry name" value="retropepsin_like"/>
    <property type="match status" value="1"/>
</dbReference>
<organism evidence="2 3">
    <name type="scientific">Hyaloscypha bicolor E</name>
    <dbReference type="NCBI Taxonomy" id="1095630"/>
    <lineage>
        <taxon>Eukaryota</taxon>
        <taxon>Fungi</taxon>
        <taxon>Dikarya</taxon>
        <taxon>Ascomycota</taxon>
        <taxon>Pezizomycotina</taxon>
        <taxon>Leotiomycetes</taxon>
        <taxon>Helotiales</taxon>
        <taxon>Hyaloscyphaceae</taxon>
        <taxon>Hyaloscypha</taxon>
        <taxon>Hyaloscypha bicolor</taxon>
    </lineage>
</organism>
<proteinExistence type="predicted"/>
<dbReference type="Gene3D" id="2.40.70.10">
    <property type="entry name" value="Acid Proteases"/>
    <property type="match status" value="1"/>
</dbReference>
<dbReference type="OrthoDB" id="3544869at2759"/>
<sequence length="263" mass="29039">MADKDAKKAKHKAKLEKKRRRYQAFGFIAAGISEDETDSEGEAVEEAQQQDKKGKGKVDIGGGGTDLAPAINREDPTGETIKLFVAGYRVDANKPDWLHFFAKFDSGADDDWISERLVSDLGLPSKNAEQLLQCTNFDGTTFISDRAVADRLTWIRDQEVKSVSGYFRILPDAPFDLVIGKNTLFREKIFKKGSAPHKAGVLVTKKITKKEADENQSKAMKQKADSEALLKRQALAKTKAREMKQTGRSNDQGRSDGSTNSGP</sequence>
<dbReference type="GeneID" id="36594706"/>
<feature type="region of interest" description="Disordered" evidence="1">
    <location>
        <begin position="237"/>
        <end position="263"/>
    </location>
</feature>
<evidence type="ECO:0000313" key="2">
    <source>
        <dbReference type="EMBL" id="PMD62721.1"/>
    </source>
</evidence>
<gene>
    <name evidence="2" type="ORF">K444DRAFT_661806</name>
</gene>
<protein>
    <submittedName>
        <fullName evidence="2">Uncharacterized protein</fullName>
    </submittedName>
</protein>
<dbReference type="RefSeq" id="XP_024739625.1">
    <property type="nucleotide sequence ID" value="XM_024886629.1"/>
</dbReference>
<dbReference type="InterPro" id="IPR021109">
    <property type="entry name" value="Peptidase_aspartic_dom_sf"/>
</dbReference>
<dbReference type="EMBL" id="KZ613783">
    <property type="protein sequence ID" value="PMD62721.1"/>
    <property type="molecule type" value="Genomic_DNA"/>
</dbReference>
<evidence type="ECO:0000256" key="1">
    <source>
        <dbReference type="SAM" id="MobiDB-lite"/>
    </source>
</evidence>
<feature type="region of interest" description="Disordered" evidence="1">
    <location>
        <begin position="33"/>
        <end position="72"/>
    </location>
</feature>
<feature type="compositionally biased region" description="Basic and acidic residues" evidence="1">
    <location>
        <begin position="49"/>
        <end position="58"/>
    </location>
</feature>
<feature type="compositionally biased region" description="Acidic residues" evidence="1">
    <location>
        <begin position="33"/>
        <end position="45"/>
    </location>
</feature>
<accession>A0A2J6TI75</accession>
<keyword evidence="3" id="KW-1185">Reference proteome</keyword>
<reference evidence="2 3" key="1">
    <citation type="submission" date="2016-04" db="EMBL/GenBank/DDBJ databases">
        <title>A degradative enzymes factory behind the ericoid mycorrhizal symbiosis.</title>
        <authorList>
            <consortium name="DOE Joint Genome Institute"/>
            <person name="Martino E."/>
            <person name="Morin E."/>
            <person name="Grelet G."/>
            <person name="Kuo A."/>
            <person name="Kohler A."/>
            <person name="Daghino S."/>
            <person name="Barry K."/>
            <person name="Choi C."/>
            <person name="Cichocki N."/>
            <person name="Clum A."/>
            <person name="Copeland A."/>
            <person name="Hainaut M."/>
            <person name="Haridas S."/>
            <person name="Labutti K."/>
            <person name="Lindquist E."/>
            <person name="Lipzen A."/>
            <person name="Khouja H.-R."/>
            <person name="Murat C."/>
            <person name="Ohm R."/>
            <person name="Olson A."/>
            <person name="Spatafora J."/>
            <person name="Veneault-Fourrey C."/>
            <person name="Henrissat B."/>
            <person name="Grigoriev I."/>
            <person name="Martin F."/>
            <person name="Perotto S."/>
        </authorList>
    </citation>
    <scope>NUCLEOTIDE SEQUENCE [LARGE SCALE GENOMIC DNA]</scope>
    <source>
        <strain evidence="2 3">E</strain>
    </source>
</reference>
<feature type="compositionally biased region" description="Polar residues" evidence="1">
    <location>
        <begin position="246"/>
        <end position="263"/>
    </location>
</feature>
<dbReference type="AlphaFoldDB" id="A0A2J6TI75"/>
<evidence type="ECO:0000313" key="3">
    <source>
        <dbReference type="Proteomes" id="UP000235371"/>
    </source>
</evidence>
<name>A0A2J6TI75_9HELO</name>